<comment type="catalytic activity">
    <reaction evidence="1 5">
        <text>Hydrolysis of terminal, non-reducing alpha-D-galactose residues in alpha-D-galactosides, including galactose oligosaccharides, galactomannans and galactolipids.</text>
        <dbReference type="EC" id="3.2.1.22"/>
    </reaction>
</comment>
<feature type="binding site" evidence="7">
    <location>
        <begin position="476"/>
        <end position="480"/>
    </location>
    <ligand>
        <name>substrate</name>
    </ligand>
</feature>
<feature type="binding site" evidence="7">
    <location>
        <position position="199"/>
    </location>
    <ligand>
        <name>substrate</name>
    </ligand>
</feature>
<feature type="binding site" evidence="7">
    <location>
        <position position="443"/>
    </location>
    <ligand>
        <name>substrate</name>
    </ligand>
</feature>
<dbReference type="InterPro" id="IPR031705">
    <property type="entry name" value="Glyco_hydro_36_C"/>
</dbReference>
<dbReference type="GeneID" id="93165821"/>
<dbReference type="Proteomes" id="UP000037392">
    <property type="component" value="Unassembled WGS sequence"/>
</dbReference>
<keyword evidence="3 5" id="KW-0378">Hydrolase</keyword>
<sequence length="729" mass="83159">MSIIYDKEKQVFRLDTRNTTYQFRVAEFGFLEHLYYGRRIPDTAEYLPVRIRHGFEANPHEAEKDRTISLDLIEQEYPGFGVSDFKVAAVSVINGDGSNCIDLRYVSHRIMEGKYSLNGMPSLREQDGFWKTLEVLLRDPYTDMEVTLVYGVLEEHDIITRCARIRNMGKGTVYVNAAHSACISFPTDQMDMISFYGSWGHERCPERTPVRHGKITVDSVRGISSHYQNPSTVLCAPGATEDSGDCWGIALVYSGNFAITVEVNDFKQTRLVAGVNPETLYWELETGGVFETPEAVMTYSALGLTGMSHNFHRAVKYHLIPKQFIDQRCPVLINNWEATMIDFDEEMLVDIAGKAKELGVEMFVMDDGWFGRRTDEYRGLGDWQCNLDKLPSGIPGFARRIHEKGLKFGIWIEPEMVNEDSRLYEEHPDWCIRIPGRKPTRQRYQLILDFSRDEVVDQVFEQLYEEFKDAGIDYIKWDMNRSMTDRFSAALPARRQGELCHRYVLGLYRLMDKLTRAFPGVRFEGCSGGGGRFDMGVLYYMPQIWCSDDTDAMERILIQYGTSMIYPPFVMGAHVSECPNQQTGRTVSIDTRAALAYFGTFGYELDLNLLSEEEQEAVRKQVRYYKDHGLVCAHGDHYRLTDPEKEREYTAFMSVSADKKAAVVAYVQRVSGANKGIIYIKLKGLEEQSLYEIPELGLRCSGAALMYAGLPMPVIKADNEARVFTLCAG</sequence>
<dbReference type="PANTHER" id="PTHR43053">
    <property type="entry name" value="GLYCOSIDASE FAMILY 31"/>
    <property type="match status" value="1"/>
</dbReference>
<name>A0A0J9CBB4_9FIRM</name>
<dbReference type="InterPro" id="IPR017853">
    <property type="entry name" value="GH"/>
</dbReference>
<dbReference type="InterPro" id="IPR013780">
    <property type="entry name" value="Glyco_hydro_b"/>
</dbReference>
<dbReference type="SUPFAM" id="SSF51445">
    <property type="entry name" value="(Trans)glycosidases"/>
    <property type="match status" value="1"/>
</dbReference>
<comment type="similarity">
    <text evidence="5">Belongs to the glycosyl hydrolase.</text>
</comment>
<dbReference type="PANTHER" id="PTHR43053:SF3">
    <property type="entry name" value="ALPHA-GALACTOSIDASE C-RELATED"/>
    <property type="match status" value="1"/>
</dbReference>
<evidence type="ECO:0000256" key="4">
    <source>
        <dbReference type="ARBA" id="ARBA00023295"/>
    </source>
</evidence>
<evidence type="ECO:0000256" key="3">
    <source>
        <dbReference type="ARBA" id="ARBA00022801"/>
    </source>
</evidence>
<protein>
    <recommendedName>
        <fullName evidence="2 5">Alpha-galactosidase</fullName>
        <ecNumber evidence="2 5">3.2.1.22</ecNumber>
    </recommendedName>
</protein>
<dbReference type="OrthoDB" id="9758822at2"/>
<dbReference type="EC" id="3.2.1.22" evidence="2 5"/>
<feature type="active site" description="Proton donor" evidence="6">
    <location>
        <position position="548"/>
    </location>
</feature>
<gene>
    <name evidence="10" type="ORF">HMPREF9470_01317</name>
</gene>
<dbReference type="PATRIC" id="fig|742734.4.peg.1412"/>
<feature type="binding site" evidence="7">
    <location>
        <position position="548"/>
    </location>
    <ligand>
        <name>substrate</name>
    </ligand>
</feature>
<dbReference type="InterPro" id="IPR002252">
    <property type="entry name" value="Glyco_hydro_36"/>
</dbReference>
<dbReference type="Pfam" id="PF16875">
    <property type="entry name" value="Glyco_hydro_36N"/>
    <property type="match status" value="1"/>
</dbReference>
<accession>A0A0J9CBB4</accession>
<evidence type="ECO:0000256" key="2">
    <source>
        <dbReference type="ARBA" id="ARBA00012755"/>
    </source>
</evidence>
<dbReference type="InterPro" id="IPR013785">
    <property type="entry name" value="Aldolase_TIM"/>
</dbReference>
<evidence type="ECO:0000256" key="6">
    <source>
        <dbReference type="PIRSR" id="PIRSR005536-1"/>
    </source>
</evidence>
<dbReference type="Pfam" id="PF16874">
    <property type="entry name" value="Glyco_hydro_36C"/>
    <property type="match status" value="1"/>
</dbReference>
<dbReference type="CDD" id="cd14791">
    <property type="entry name" value="GH36"/>
    <property type="match status" value="1"/>
</dbReference>
<evidence type="ECO:0000313" key="11">
    <source>
        <dbReference type="Proteomes" id="UP000037392"/>
    </source>
</evidence>
<feature type="binding site" evidence="7">
    <location>
        <position position="526"/>
    </location>
    <ligand>
        <name>substrate</name>
    </ligand>
</feature>
<dbReference type="FunFam" id="3.20.20.70:FF:000118">
    <property type="entry name" value="Alpha-galactosidase"/>
    <property type="match status" value="1"/>
</dbReference>
<evidence type="ECO:0000256" key="1">
    <source>
        <dbReference type="ARBA" id="ARBA00001255"/>
    </source>
</evidence>
<proteinExistence type="inferred from homology"/>
<organism evidence="10 11">
    <name type="scientific">[Clostridium] citroniae WAL-19142</name>
    <dbReference type="NCBI Taxonomy" id="742734"/>
    <lineage>
        <taxon>Bacteria</taxon>
        <taxon>Bacillati</taxon>
        <taxon>Bacillota</taxon>
        <taxon>Clostridia</taxon>
        <taxon>Lachnospirales</taxon>
        <taxon>Lachnospiraceae</taxon>
        <taxon>Enterocloster</taxon>
    </lineage>
</organism>
<dbReference type="Gene3D" id="3.20.20.70">
    <property type="entry name" value="Aldolase class I"/>
    <property type="match status" value="1"/>
</dbReference>
<dbReference type="AlphaFoldDB" id="A0A0J9CBB4"/>
<keyword evidence="4 5" id="KW-0326">Glycosidase</keyword>
<evidence type="ECO:0000256" key="7">
    <source>
        <dbReference type="PIRSR" id="PIRSR005536-2"/>
    </source>
</evidence>
<evidence type="ECO:0000259" key="9">
    <source>
        <dbReference type="Pfam" id="PF16875"/>
    </source>
</evidence>
<dbReference type="Gene3D" id="2.60.40.1180">
    <property type="entry name" value="Golgi alpha-mannosidase II"/>
    <property type="match status" value="1"/>
</dbReference>
<dbReference type="EMBL" id="ADLK01000009">
    <property type="protein sequence ID" value="KMW22438.1"/>
    <property type="molecule type" value="Genomic_DNA"/>
</dbReference>
<comment type="caution">
    <text evidence="10">The sequence shown here is derived from an EMBL/GenBank/DDBJ whole genome shotgun (WGS) entry which is preliminary data.</text>
</comment>
<evidence type="ECO:0000259" key="8">
    <source>
        <dbReference type="Pfam" id="PF16874"/>
    </source>
</evidence>
<dbReference type="InterPro" id="IPR031704">
    <property type="entry name" value="Glyco_hydro_36_N"/>
</dbReference>
<dbReference type="InterPro" id="IPR050985">
    <property type="entry name" value="Alpha-glycosidase_related"/>
</dbReference>
<dbReference type="Gene3D" id="2.70.98.60">
    <property type="entry name" value="alpha-galactosidase from lactobacil brevis"/>
    <property type="match status" value="1"/>
</dbReference>
<feature type="domain" description="Glycosyl hydrolase family 36 C-terminal" evidence="8">
    <location>
        <begin position="650"/>
        <end position="726"/>
    </location>
</feature>
<feature type="active site" description="Nucleophile" evidence="6">
    <location>
        <position position="478"/>
    </location>
</feature>
<dbReference type="PRINTS" id="PR00743">
    <property type="entry name" value="GLHYDRLASE36"/>
</dbReference>
<dbReference type="PIRSF" id="PIRSF005536">
    <property type="entry name" value="Agal"/>
    <property type="match status" value="1"/>
</dbReference>
<dbReference type="GO" id="GO:0004557">
    <property type="term" value="F:alpha-galactosidase activity"/>
    <property type="evidence" value="ECO:0007669"/>
    <property type="project" value="UniProtKB-UniRule"/>
</dbReference>
<evidence type="ECO:0000256" key="5">
    <source>
        <dbReference type="PIRNR" id="PIRNR005536"/>
    </source>
</evidence>
<dbReference type="Pfam" id="PF02065">
    <property type="entry name" value="Melibiase"/>
    <property type="match status" value="1"/>
</dbReference>
<dbReference type="RefSeq" id="WP_045092046.1">
    <property type="nucleotide sequence ID" value="NZ_KQ235876.1"/>
</dbReference>
<dbReference type="InterPro" id="IPR038417">
    <property type="entry name" value="Alpga-gal_N_sf"/>
</dbReference>
<dbReference type="GO" id="GO:0016052">
    <property type="term" value="P:carbohydrate catabolic process"/>
    <property type="evidence" value="ECO:0007669"/>
    <property type="project" value="InterPro"/>
</dbReference>
<feature type="binding site" evidence="7">
    <location>
        <begin position="366"/>
        <end position="367"/>
    </location>
    <ligand>
        <name>substrate</name>
    </ligand>
</feature>
<feature type="domain" description="Glycosyl hydrolase family 36 N-terminal" evidence="9">
    <location>
        <begin position="29"/>
        <end position="285"/>
    </location>
</feature>
<reference evidence="10 11" key="1">
    <citation type="submission" date="2011-04" db="EMBL/GenBank/DDBJ databases">
        <title>The Genome Sequence of Clostridium citroniae WAL-19142.</title>
        <authorList>
            <consortium name="The Broad Institute Genome Sequencing Platform"/>
            <person name="Earl A."/>
            <person name="Ward D."/>
            <person name="Feldgarden M."/>
            <person name="Gevers D."/>
            <person name="Warren Y.A."/>
            <person name="Tyrrell K.L."/>
            <person name="Citron D.M."/>
            <person name="Goldstein E.J."/>
            <person name="Daigneault M."/>
            <person name="Allen-Vercoe E."/>
            <person name="Young S.K."/>
            <person name="Zeng Q."/>
            <person name="Gargeya S."/>
            <person name="Fitzgerald M."/>
            <person name="Haas B."/>
            <person name="Abouelleil A."/>
            <person name="Alvarado L."/>
            <person name="Arachchi H.M."/>
            <person name="Berlin A."/>
            <person name="Brown A."/>
            <person name="Chapman S.B."/>
            <person name="Chen Z."/>
            <person name="Dunbar C."/>
            <person name="Freedman E."/>
            <person name="Gearin G."/>
            <person name="Gellesch M."/>
            <person name="Goldberg J."/>
            <person name="Griggs A."/>
            <person name="Gujja S."/>
            <person name="Heilman E.R."/>
            <person name="Heiman D."/>
            <person name="Howarth C."/>
            <person name="Larson L."/>
            <person name="Lui A."/>
            <person name="MacDonald P.J."/>
            <person name="Mehta T."/>
            <person name="Montmayeur A."/>
            <person name="Murphy C."/>
            <person name="Neiman D."/>
            <person name="Pearson M."/>
            <person name="Priest M."/>
            <person name="Roberts A."/>
            <person name="Saif S."/>
            <person name="Shea T."/>
            <person name="Shenoy N."/>
            <person name="Sisk P."/>
            <person name="Stolte C."/>
            <person name="Sykes S."/>
            <person name="White J."/>
            <person name="Yandava C."/>
            <person name="Wortman J."/>
            <person name="Nusbaum C."/>
            <person name="Birren B."/>
        </authorList>
    </citation>
    <scope>NUCLEOTIDE SEQUENCE [LARGE SCALE GENOMIC DNA]</scope>
    <source>
        <strain evidence="10 11">WAL-19142</strain>
    </source>
</reference>
<evidence type="ECO:0000313" key="10">
    <source>
        <dbReference type="EMBL" id="KMW22438.1"/>
    </source>
</evidence>